<dbReference type="GO" id="GO:0006307">
    <property type="term" value="P:DNA alkylation repair"/>
    <property type="evidence" value="ECO:0007669"/>
    <property type="project" value="TreeGrafter"/>
</dbReference>
<dbReference type="AlphaFoldDB" id="A0A399SXI2"/>
<dbReference type="InterPro" id="IPR051912">
    <property type="entry name" value="Alkylbase_DNA_Glycosylase/TA"/>
</dbReference>
<name>A0A399SXI2_9BACT</name>
<keyword evidence="7" id="KW-1185">Reference proteome</keyword>
<dbReference type="InterPro" id="IPR003265">
    <property type="entry name" value="HhH-GPD_domain"/>
</dbReference>
<evidence type="ECO:0000256" key="4">
    <source>
        <dbReference type="ARBA" id="ARBA00023204"/>
    </source>
</evidence>
<evidence type="ECO:0000256" key="3">
    <source>
        <dbReference type="ARBA" id="ARBA00022763"/>
    </source>
</evidence>
<dbReference type="SUPFAM" id="SSF48150">
    <property type="entry name" value="DNA-glycosylase"/>
    <property type="match status" value="1"/>
</dbReference>
<dbReference type="PANTHER" id="PTHR43003:SF5">
    <property type="entry name" value="DNA-3-METHYLADENINE GLYCOSYLASE"/>
    <property type="match status" value="1"/>
</dbReference>
<feature type="domain" description="HhH-GPD" evidence="5">
    <location>
        <begin position="51"/>
        <end position="203"/>
    </location>
</feature>
<dbReference type="Gene3D" id="1.10.340.30">
    <property type="entry name" value="Hypothetical protein, domain 2"/>
    <property type="match status" value="1"/>
</dbReference>
<dbReference type="SMART" id="SM00478">
    <property type="entry name" value="ENDO3c"/>
    <property type="match status" value="1"/>
</dbReference>
<dbReference type="GO" id="GO:0032993">
    <property type="term" value="C:protein-DNA complex"/>
    <property type="evidence" value="ECO:0007669"/>
    <property type="project" value="TreeGrafter"/>
</dbReference>
<dbReference type="EC" id="3.2.2.21" evidence="2"/>
<dbReference type="PANTHER" id="PTHR43003">
    <property type="entry name" value="DNA-3-METHYLADENINE GLYCOSYLASE"/>
    <property type="match status" value="1"/>
</dbReference>
<accession>A0A399SXI2</accession>
<dbReference type="Pfam" id="PF00730">
    <property type="entry name" value="HhH-GPD"/>
    <property type="match status" value="1"/>
</dbReference>
<keyword evidence="3" id="KW-0227">DNA damage</keyword>
<evidence type="ECO:0000256" key="2">
    <source>
        <dbReference type="ARBA" id="ARBA00012000"/>
    </source>
</evidence>
<organism evidence="6 7">
    <name type="scientific">Maribellus luteus</name>
    <dbReference type="NCBI Taxonomy" id="2305463"/>
    <lineage>
        <taxon>Bacteria</taxon>
        <taxon>Pseudomonadati</taxon>
        <taxon>Bacteroidota</taxon>
        <taxon>Bacteroidia</taxon>
        <taxon>Marinilabiliales</taxon>
        <taxon>Prolixibacteraceae</taxon>
        <taxon>Maribellus</taxon>
    </lineage>
</organism>
<dbReference type="RefSeq" id="WP_119438759.1">
    <property type="nucleotide sequence ID" value="NZ_QWGR01000008.1"/>
</dbReference>
<evidence type="ECO:0000259" key="5">
    <source>
        <dbReference type="SMART" id="SM00478"/>
    </source>
</evidence>
<comment type="catalytic activity">
    <reaction evidence="1">
        <text>Hydrolysis of alkylated DNA, releasing 3-methyladenine, 3-methylguanine, 7-methylguanine and 7-methyladenine.</text>
        <dbReference type="EC" id="3.2.2.21"/>
    </reaction>
</comment>
<proteinExistence type="predicted"/>
<dbReference type="InterPro" id="IPR011257">
    <property type="entry name" value="DNA_glycosylase"/>
</dbReference>
<keyword evidence="4" id="KW-0234">DNA repair</keyword>
<dbReference type="GO" id="GO:0008725">
    <property type="term" value="F:DNA-3-methyladenine glycosylase activity"/>
    <property type="evidence" value="ECO:0007669"/>
    <property type="project" value="TreeGrafter"/>
</dbReference>
<comment type="caution">
    <text evidence="6">The sequence shown here is derived from an EMBL/GenBank/DDBJ whole genome shotgun (WGS) entry which is preliminary data.</text>
</comment>
<dbReference type="EMBL" id="QWGR01000008">
    <property type="protein sequence ID" value="RIJ47399.1"/>
    <property type="molecule type" value="Genomic_DNA"/>
</dbReference>
<dbReference type="GO" id="GO:0032131">
    <property type="term" value="F:alkylated DNA binding"/>
    <property type="evidence" value="ECO:0007669"/>
    <property type="project" value="TreeGrafter"/>
</dbReference>
<dbReference type="GO" id="GO:0005737">
    <property type="term" value="C:cytoplasm"/>
    <property type="evidence" value="ECO:0007669"/>
    <property type="project" value="TreeGrafter"/>
</dbReference>
<dbReference type="CDD" id="cd00056">
    <property type="entry name" value="ENDO3c"/>
    <property type="match status" value="1"/>
</dbReference>
<protein>
    <recommendedName>
        <fullName evidence="2">DNA-3-methyladenine glycosylase II</fullName>
        <ecNumber evidence="2">3.2.2.21</ecNumber>
    </recommendedName>
</protein>
<sequence>MKKIKDEAEFLVLCDWCAGQESALDTVIRKYAYPPFWHRDPNFATLVLTILEQQVSLASAKAAFVRLRERVGEITPENILKLSDEELRSCSFSRQKTVYTRLLAREIVDKKLDLDALNQLPEESIRESLLRLKGIGHWTVDMYVLMSLHFSDIFPPGDLATIKAVYELKLVPPEASKEEIIRYMEKFAPYRSVATYILWHSYIQRRQLTLE</sequence>
<dbReference type="Gene3D" id="1.10.1670.40">
    <property type="match status" value="1"/>
</dbReference>
<evidence type="ECO:0000313" key="7">
    <source>
        <dbReference type="Proteomes" id="UP000265926"/>
    </source>
</evidence>
<gene>
    <name evidence="6" type="ORF">D1614_14895</name>
</gene>
<dbReference type="Proteomes" id="UP000265926">
    <property type="component" value="Unassembled WGS sequence"/>
</dbReference>
<dbReference type="GO" id="GO:0006285">
    <property type="term" value="P:base-excision repair, AP site formation"/>
    <property type="evidence" value="ECO:0007669"/>
    <property type="project" value="TreeGrafter"/>
</dbReference>
<reference evidence="6 7" key="1">
    <citation type="submission" date="2018-08" db="EMBL/GenBank/DDBJ databases">
        <title>Pallidiluteibacterium maritimus gen. nov., sp. nov., isolated from coastal sediment.</title>
        <authorList>
            <person name="Zhou L.Y."/>
        </authorList>
    </citation>
    <scope>NUCLEOTIDE SEQUENCE [LARGE SCALE GENOMIC DNA]</scope>
    <source>
        <strain evidence="6 7">XSD2</strain>
    </source>
</reference>
<evidence type="ECO:0000256" key="1">
    <source>
        <dbReference type="ARBA" id="ARBA00000086"/>
    </source>
</evidence>
<dbReference type="OrthoDB" id="9785929at2"/>
<dbReference type="GO" id="GO:0043916">
    <property type="term" value="F:DNA-7-methylguanine glycosylase activity"/>
    <property type="evidence" value="ECO:0007669"/>
    <property type="project" value="TreeGrafter"/>
</dbReference>
<evidence type="ECO:0000313" key="6">
    <source>
        <dbReference type="EMBL" id="RIJ47399.1"/>
    </source>
</evidence>